<dbReference type="InterPro" id="IPR036390">
    <property type="entry name" value="WH_DNA-bd_sf"/>
</dbReference>
<dbReference type="Gene3D" id="1.10.10.10">
    <property type="entry name" value="Winged helix-like DNA-binding domain superfamily/Winged helix DNA-binding domain"/>
    <property type="match status" value="1"/>
</dbReference>
<dbReference type="GO" id="GO:0003677">
    <property type="term" value="F:DNA binding"/>
    <property type="evidence" value="ECO:0007669"/>
    <property type="project" value="UniProtKB-KW"/>
</dbReference>
<organism evidence="7 8">
    <name type="scientific">Nonomuraea polychroma</name>
    <dbReference type="NCBI Taxonomy" id="46176"/>
    <lineage>
        <taxon>Bacteria</taxon>
        <taxon>Bacillati</taxon>
        <taxon>Actinomycetota</taxon>
        <taxon>Actinomycetes</taxon>
        <taxon>Streptosporangiales</taxon>
        <taxon>Streptosporangiaceae</taxon>
        <taxon>Nonomuraea</taxon>
    </lineage>
</organism>
<feature type="domain" description="HTH iclR-type" evidence="5">
    <location>
        <begin position="9"/>
        <end position="70"/>
    </location>
</feature>
<dbReference type="AlphaFoldDB" id="A0A438M2M7"/>
<accession>A0A438M2M7</accession>
<dbReference type="InterPro" id="IPR036388">
    <property type="entry name" value="WH-like_DNA-bd_sf"/>
</dbReference>
<dbReference type="SMART" id="SM00346">
    <property type="entry name" value="HTH_ICLR"/>
    <property type="match status" value="1"/>
</dbReference>
<keyword evidence="8" id="KW-1185">Reference proteome</keyword>
<dbReference type="PROSITE" id="PS51078">
    <property type="entry name" value="ICLR_ED"/>
    <property type="match status" value="1"/>
</dbReference>
<proteinExistence type="predicted"/>
<dbReference type="Gene3D" id="3.30.450.40">
    <property type="match status" value="1"/>
</dbReference>
<gene>
    <name evidence="7" type="ORF">EDD27_2401</name>
</gene>
<dbReference type="Proteomes" id="UP000284824">
    <property type="component" value="Unassembled WGS sequence"/>
</dbReference>
<keyword evidence="3" id="KW-0804">Transcription</keyword>
<keyword evidence="2" id="KW-0238">DNA-binding</keyword>
<dbReference type="Pfam" id="PF09339">
    <property type="entry name" value="HTH_IclR"/>
    <property type="match status" value="1"/>
</dbReference>
<feature type="domain" description="IclR-ED" evidence="6">
    <location>
        <begin position="71"/>
        <end position="250"/>
    </location>
</feature>
<keyword evidence="1" id="KW-0805">Transcription regulation</keyword>
<dbReference type="PROSITE" id="PS51077">
    <property type="entry name" value="HTH_ICLR"/>
    <property type="match status" value="1"/>
</dbReference>
<name>A0A438M2M7_9ACTN</name>
<evidence type="ECO:0000259" key="6">
    <source>
        <dbReference type="PROSITE" id="PS51078"/>
    </source>
</evidence>
<evidence type="ECO:0000313" key="7">
    <source>
        <dbReference type="EMBL" id="RVX40014.1"/>
    </source>
</evidence>
<dbReference type="InterPro" id="IPR005471">
    <property type="entry name" value="Tscrpt_reg_IclR_N"/>
</dbReference>
<feature type="region of interest" description="Disordered" evidence="4">
    <location>
        <begin position="246"/>
        <end position="268"/>
    </location>
</feature>
<comment type="caution">
    <text evidence="7">The sequence shown here is derived from an EMBL/GenBank/DDBJ whole genome shotgun (WGS) entry which is preliminary data.</text>
</comment>
<evidence type="ECO:0000259" key="5">
    <source>
        <dbReference type="PROSITE" id="PS51077"/>
    </source>
</evidence>
<evidence type="ECO:0000256" key="4">
    <source>
        <dbReference type="SAM" id="MobiDB-lite"/>
    </source>
</evidence>
<reference evidence="7 8" key="1">
    <citation type="submission" date="2019-01" db="EMBL/GenBank/DDBJ databases">
        <title>Sequencing the genomes of 1000 actinobacteria strains.</title>
        <authorList>
            <person name="Klenk H.-P."/>
        </authorList>
    </citation>
    <scope>NUCLEOTIDE SEQUENCE [LARGE SCALE GENOMIC DNA]</scope>
    <source>
        <strain evidence="7 8">DSM 43925</strain>
    </source>
</reference>
<dbReference type="EMBL" id="SAUN01000001">
    <property type="protein sequence ID" value="RVX40014.1"/>
    <property type="molecule type" value="Genomic_DNA"/>
</dbReference>
<dbReference type="PANTHER" id="PTHR30136">
    <property type="entry name" value="HELIX-TURN-HELIX TRANSCRIPTIONAL REGULATOR, ICLR FAMILY"/>
    <property type="match status" value="1"/>
</dbReference>
<evidence type="ECO:0000313" key="8">
    <source>
        <dbReference type="Proteomes" id="UP000284824"/>
    </source>
</evidence>
<dbReference type="InterPro" id="IPR029016">
    <property type="entry name" value="GAF-like_dom_sf"/>
</dbReference>
<dbReference type="InterPro" id="IPR014757">
    <property type="entry name" value="Tscrpt_reg_IclR_C"/>
</dbReference>
<dbReference type="GO" id="GO:0003700">
    <property type="term" value="F:DNA-binding transcription factor activity"/>
    <property type="evidence" value="ECO:0007669"/>
    <property type="project" value="TreeGrafter"/>
</dbReference>
<evidence type="ECO:0000256" key="2">
    <source>
        <dbReference type="ARBA" id="ARBA00023125"/>
    </source>
</evidence>
<protein>
    <submittedName>
        <fullName evidence="7">IclR family transcriptional regulator</fullName>
    </submittedName>
</protein>
<dbReference type="SUPFAM" id="SSF55781">
    <property type="entry name" value="GAF domain-like"/>
    <property type="match status" value="1"/>
</dbReference>
<feature type="compositionally biased region" description="Basic residues" evidence="4">
    <location>
        <begin position="247"/>
        <end position="258"/>
    </location>
</feature>
<evidence type="ECO:0000256" key="1">
    <source>
        <dbReference type="ARBA" id="ARBA00023015"/>
    </source>
</evidence>
<sequence length="268" mass="28510">MPPMNQPGRTVSSRLLDVLFAFRPGHSRLTLADLTRRTGMPHATVRRLALHLVEAGALDRAPDGGFTVGVRMWQLGALAPLAVPLRTVALPFMDDLHTTLRQHVQLAVLEGAEAVIVERLSAADAVGVISRVGGSLPLHSSGVGKVLLAHADAGLLDRVIEQGMTRYTPRTITEPARLKDTLEECRRTGVAVVREETTPGVDSVATRIIDADGEVVAALSVVVRSGSVDLRTVIPAVVTSGLGVSRRLGRHPPVRSRLHPAGPPPSRS</sequence>
<evidence type="ECO:0000256" key="3">
    <source>
        <dbReference type="ARBA" id="ARBA00023163"/>
    </source>
</evidence>
<dbReference type="SUPFAM" id="SSF46785">
    <property type="entry name" value="Winged helix' DNA-binding domain"/>
    <property type="match status" value="1"/>
</dbReference>
<dbReference type="InterPro" id="IPR050707">
    <property type="entry name" value="HTH_MetabolicPath_Reg"/>
</dbReference>
<dbReference type="GO" id="GO:0045892">
    <property type="term" value="P:negative regulation of DNA-templated transcription"/>
    <property type="evidence" value="ECO:0007669"/>
    <property type="project" value="TreeGrafter"/>
</dbReference>
<dbReference type="Pfam" id="PF01614">
    <property type="entry name" value="IclR_C"/>
    <property type="match status" value="1"/>
</dbReference>
<dbReference type="OrthoDB" id="60629at2"/>
<dbReference type="PANTHER" id="PTHR30136:SF24">
    <property type="entry name" value="HTH-TYPE TRANSCRIPTIONAL REPRESSOR ALLR"/>
    <property type="match status" value="1"/>
</dbReference>